<reference evidence="5" key="1">
    <citation type="journal article" date="2014" name="Proc. Natl. Acad. Sci. U.S.A.">
        <title>Extensive sampling of basidiomycete genomes demonstrates inadequacy of the white-rot/brown-rot paradigm for wood decay fungi.</title>
        <authorList>
            <person name="Riley R."/>
            <person name="Salamov A.A."/>
            <person name="Brown D.W."/>
            <person name="Nagy L.G."/>
            <person name="Floudas D."/>
            <person name="Held B.W."/>
            <person name="Levasseur A."/>
            <person name="Lombard V."/>
            <person name="Morin E."/>
            <person name="Otillar R."/>
            <person name="Lindquist E.A."/>
            <person name="Sun H."/>
            <person name="LaButti K.M."/>
            <person name="Schmutz J."/>
            <person name="Jabbour D."/>
            <person name="Luo H."/>
            <person name="Baker S.E."/>
            <person name="Pisabarro A.G."/>
            <person name="Walton J.D."/>
            <person name="Blanchette R.A."/>
            <person name="Henrissat B."/>
            <person name="Martin F."/>
            <person name="Cullen D."/>
            <person name="Hibbett D.S."/>
            <person name="Grigoriev I.V."/>
        </authorList>
    </citation>
    <scope>NUCLEOTIDE SEQUENCE [LARGE SCALE GENOMIC DNA]</scope>
    <source>
        <strain evidence="5">CBS 339.88</strain>
    </source>
</reference>
<feature type="chain" id="PRO_5001645817" evidence="3">
    <location>
        <begin position="21"/>
        <end position="180"/>
    </location>
</feature>
<keyword evidence="5" id="KW-1185">Reference proteome</keyword>
<keyword evidence="2" id="KW-0812">Transmembrane</keyword>
<evidence type="ECO:0000256" key="3">
    <source>
        <dbReference type="SAM" id="SignalP"/>
    </source>
</evidence>
<proteinExistence type="predicted"/>
<feature type="compositionally biased region" description="Gly residues" evidence="1">
    <location>
        <begin position="134"/>
        <end position="144"/>
    </location>
</feature>
<dbReference type="AlphaFoldDB" id="A0A067SJA6"/>
<feature type="signal peptide" evidence="3">
    <location>
        <begin position="1"/>
        <end position="20"/>
    </location>
</feature>
<feature type="compositionally biased region" description="Low complexity" evidence="1">
    <location>
        <begin position="115"/>
        <end position="133"/>
    </location>
</feature>
<dbReference type="EMBL" id="KL142395">
    <property type="protein sequence ID" value="KDR70946.1"/>
    <property type="molecule type" value="Genomic_DNA"/>
</dbReference>
<dbReference type="Proteomes" id="UP000027222">
    <property type="component" value="Unassembled WGS sequence"/>
</dbReference>
<keyword evidence="2" id="KW-1133">Transmembrane helix</keyword>
<keyword evidence="3" id="KW-0732">Signal</keyword>
<evidence type="ECO:0000313" key="4">
    <source>
        <dbReference type="EMBL" id="KDR70946.1"/>
    </source>
</evidence>
<evidence type="ECO:0000256" key="2">
    <source>
        <dbReference type="SAM" id="Phobius"/>
    </source>
</evidence>
<evidence type="ECO:0000313" key="5">
    <source>
        <dbReference type="Proteomes" id="UP000027222"/>
    </source>
</evidence>
<gene>
    <name evidence="4" type="ORF">GALMADRAFT_254554</name>
</gene>
<organism evidence="4 5">
    <name type="scientific">Galerina marginata (strain CBS 339.88)</name>
    <dbReference type="NCBI Taxonomy" id="685588"/>
    <lineage>
        <taxon>Eukaryota</taxon>
        <taxon>Fungi</taxon>
        <taxon>Dikarya</taxon>
        <taxon>Basidiomycota</taxon>
        <taxon>Agaricomycotina</taxon>
        <taxon>Agaricomycetes</taxon>
        <taxon>Agaricomycetidae</taxon>
        <taxon>Agaricales</taxon>
        <taxon>Agaricineae</taxon>
        <taxon>Strophariaceae</taxon>
        <taxon>Galerina</taxon>
    </lineage>
</organism>
<accession>A0A067SJA6</accession>
<feature type="compositionally biased region" description="Low complexity" evidence="1">
    <location>
        <begin position="145"/>
        <end position="157"/>
    </location>
</feature>
<feature type="region of interest" description="Disordered" evidence="1">
    <location>
        <begin position="114"/>
        <end position="157"/>
    </location>
</feature>
<evidence type="ECO:0000256" key="1">
    <source>
        <dbReference type="SAM" id="MobiDB-lite"/>
    </source>
</evidence>
<protein>
    <submittedName>
        <fullName evidence="4">Uncharacterized protein</fullName>
    </submittedName>
</protein>
<dbReference type="OrthoDB" id="3025719at2759"/>
<dbReference type="HOGENOM" id="CLU_1496311_0_0_1"/>
<name>A0A067SJA6_GALM3</name>
<keyword evidence="2" id="KW-0472">Membrane</keyword>
<feature type="transmembrane region" description="Helical" evidence="2">
    <location>
        <begin position="161"/>
        <end position="179"/>
    </location>
</feature>
<sequence>MRFDALLTFLATSAIPLVFAQSDAPIYVPFEWDQKPITASVIGSSGQTTSYALVDGPTRGVVPPGPATLVQGPSAATMFYVNSGAATPTLSGVCNLVSPVAVCTLNVYETGAPLPASGPSGSSSTTSKKSGSTGKSGSGSGGSTPGSSSGSSGAARSSTGAVMSMTTLAIGFCIALAFVR</sequence>